<evidence type="ECO:0000313" key="7">
    <source>
        <dbReference type="Proteomes" id="UP001183176"/>
    </source>
</evidence>
<reference evidence="7" key="1">
    <citation type="submission" date="2023-07" db="EMBL/GenBank/DDBJ databases">
        <title>30 novel species of actinomycetes from the DSMZ collection.</title>
        <authorList>
            <person name="Nouioui I."/>
        </authorList>
    </citation>
    <scope>NUCLEOTIDE SEQUENCE [LARGE SCALE GENOMIC DNA]</scope>
    <source>
        <strain evidence="7">DSM 44399</strain>
    </source>
</reference>
<evidence type="ECO:0000259" key="5">
    <source>
        <dbReference type="PROSITE" id="PS51078"/>
    </source>
</evidence>
<dbReference type="PANTHER" id="PTHR30136:SF24">
    <property type="entry name" value="HTH-TYPE TRANSCRIPTIONAL REPRESSOR ALLR"/>
    <property type="match status" value="1"/>
</dbReference>
<evidence type="ECO:0000256" key="2">
    <source>
        <dbReference type="ARBA" id="ARBA00023125"/>
    </source>
</evidence>
<dbReference type="InterPro" id="IPR036388">
    <property type="entry name" value="WH-like_DNA-bd_sf"/>
</dbReference>
<dbReference type="Gene3D" id="3.30.450.40">
    <property type="match status" value="1"/>
</dbReference>
<evidence type="ECO:0000256" key="1">
    <source>
        <dbReference type="ARBA" id="ARBA00023015"/>
    </source>
</evidence>
<dbReference type="SUPFAM" id="SSF55781">
    <property type="entry name" value="GAF domain-like"/>
    <property type="match status" value="1"/>
</dbReference>
<evidence type="ECO:0000256" key="3">
    <source>
        <dbReference type="ARBA" id="ARBA00023163"/>
    </source>
</evidence>
<keyword evidence="3" id="KW-0804">Transcription</keyword>
<gene>
    <name evidence="6" type="ORF">RM423_02690</name>
</gene>
<feature type="domain" description="HTH iclR-type" evidence="4">
    <location>
        <begin position="5"/>
        <end position="67"/>
    </location>
</feature>
<dbReference type="SMART" id="SM00346">
    <property type="entry name" value="HTH_ICLR"/>
    <property type="match status" value="1"/>
</dbReference>
<sequence>MPGSIQSVERAAAILQLVADSPANLGLSDIAEALDLAKATAHGLLRTLNSVGFLEQVDGTGKYQLGTGLTELGHIGLDPNELRSHAVNWADSLASRSGESVRVAAVRQGSDGSAFIIHHVFRPDDSAQELEVGAQVPPHATALGKVLTAWTPTLRLRADPALESYTARTITSSKALARALVAVRTQGWAAEIEEFSVGEASIAAPIRGLGGRVVGAIGISGPLERVCDSRDRPREQLVALVVEAARSVWRDLLTARR</sequence>
<dbReference type="Pfam" id="PF09339">
    <property type="entry name" value="HTH_IclR"/>
    <property type="match status" value="1"/>
</dbReference>
<evidence type="ECO:0000259" key="4">
    <source>
        <dbReference type="PROSITE" id="PS51077"/>
    </source>
</evidence>
<dbReference type="EMBL" id="JAVREH010000002">
    <property type="protein sequence ID" value="MDT0260295.1"/>
    <property type="molecule type" value="Genomic_DNA"/>
</dbReference>
<dbReference type="Pfam" id="PF01614">
    <property type="entry name" value="IclR_C"/>
    <property type="match status" value="1"/>
</dbReference>
<accession>A0ABU2J5M6</accession>
<dbReference type="InterPro" id="IPR036390">
    <property type="entry name" value="WH_DNA-bd_sf"/>
</dbReference>
<evidence type="ECO:0000313" key="6">
    <source>
        <dbReference type="EMBL" id="MDT0260295.1"/>
    </source>
</evidence>
<dbReference type="Gene3D" id="1.10.10.10">
    <property type="entry name" value="Winged helix-like DNA-binding domain superfamily/Winged helix DNA-binding domain"/>
    <property type="match status" value="1"/>
</dbReference>
<dbReference type="InterPro" id="IPR014757">
    <property type="entry name" value="Tscrpt_reg_IclR_C"/>
</dbReference>
<dbReference type="PANTHER" id="PTHR30136">
    <property type="entry name" value="HELIX-TURN-HELIX TRANSCRIPTIONAL REGULATOR, ICLR FAMILY"/>
    <property type="match status" value="1"/>
</dbReference>
<feature type="domain" description="IclR-ED" evidence="5">
    <location>
        <begin position="68"/>
        <end position="254"/>
    </location>
</feature>
<comment type="caution">
    <text evidence="6">The sequence shown here is derived from an EMBL/GenBank/DDBJ whole genome shotgun (WGS) entry which is preliminary data.</text>
</comment>
<dbReference type="InterPro" id="IPR005471">
    <property type="entry name" value="Tscrpt_reg_IclR_N"/>
</dbReference>
<dbReference type="RefSeq" id="WP_311421448.1">
    <property type="nucleotide sequence ID" value="NZ_JAVREH010000002.1"/>
</dbReference>
<dbReference type="SUPFAM" id="SSF46785">
    <property type="entry name" value="Winged helix' DNA-binding domain"/>
    <property type="match status" value="1"/>
</dbReference>
<keyword evidence="1" id="KW-0805">Transcription regulation</keyword>
<dbReference type="PROSITE" id="PS51077">
    <property type="entry name" value="HTH_ICLR"/>
    <property type="match status" value="1"/>
</dbReference>
<dbReference type="PROSITE" id="PS51078">
    <property type="entry name" value="ICLR_ED"/>
    <property type="match status" value="1"/>
</dbReference>
<organism evidence="6 7">
    <name type="scientific">Jatrophihabitans lederbergiae</name>
    <dbReference type="NCBI Taxonomy" id="3075547"/>
    <lineage>
        <taxon>Bacteria</taxon>
        <taxon>Bacillati</taxon>
        <taxon>Actinomycetota</taxon>
        <taxon>Actinomycetes</taxon>
        <taxon>Jatrophihabitantales</taxon>
        <taxon>Jatrophihabitantaceae</taxon>
        <taxon>Jatrophihabitans</taxon>
    </lineage>
</organism>
<keyword evidence="2" id="KW-0238">DNA-binding</keyword>
<name>A0ABU2J5M6_9ACTN</name>
<keyword evidence="7" id="KW-1185">Reference proteome</keyword>
<proteinExistence type="predicted"/>
<dbReference type="InterPro" id="IPR029016">
    <property type="entry name" value="GAF-like_dom_sf"/>
</dbReference>
<dbReference type="InterPro" id="IPR050707">
    <property type="entry name" value="HTH_MetabolicPath_Reg"/>
</dbReference>
<protein>
    <submittedName>
        <fullName evidence="6">IclR family transcriptional regulator</fullName>
    </submittedName>
</protein>
<dbReference type="Proteomes" id="UP001183176">
    <property type="component" value="Unassembled WGS sequence"/>
</dbReference>